<dbReference type="PROSITE" id="PS50012">
    <property type="entry name" value="RCC1_3"/>
    <property type="match status" value="5"/>
</dbReference>
<feature type="repeat" description="RCC1" evidence="2">
    <location>
        <begin position="255"/>
        <end position="311"/>
    </location>
</feature>
<dbReference type="Pfam" id="PF00415">
    <property type="entry name" value="RCC1"/>
    <property type="match status" value="1"/>
</dbReference>
<feature type="repeat" description="RCC1" evidence="2">
    <location>
        <begin position="331"/>
        <end position="390"/>
    </location>
</feature>
<evidence type="ECO:0000313" key="6">
    <source>
        <dbReference type="Proteomes" id="UP001054902"/>
    </source>
</evidence>
<feature type="compositionally biased region" description="Low complexity" evidence="3">
    <location>
        <begin position="499"/>
        <end position="517"/>
    </location>
</feature>
<evidence type="ECO:0000313" key="5">
    <source>
        <dbReference type="EMBL" id="GFH52651.1"/>
    </source>
</evidence>
<evidence type="ECO:0000256" key="1">
    <source>
        <dbReference type="ARBA" id="ARBA00022737"/>
    </source>
</evidence>
<accession>A0AAD3H727</accession>
<dbReference type="InterPro" id="IPR051210">
    <property type="entry name" value="Ub_ligase/GEF_domain"/>
</dbReference>
<dbReference type="PANTHER" id="PTHR22870:SF155">
    <property type="entry name" value="E3 UBIQUITIN-PROTEIN LIGASE HERC1-RELATED"/>
    <property type="match status" value="1"/>
</dbReference>
<organism evidence="5 6">
    <name type="scientific">Chaetoceros tenuissimus</name>
    <dbReference type="NCBI Taxonomy" id="426638"/>
    <lineage>
        <taxon>Eukaryota</taxon>
        <taxon>Sar</taxon>
        <taxon>Stramenopiles</taxon>
        <taxon>Ochrophyta</taxon>
        <taxon>Bacillariophyta</taxon>
        <taxon>Coscinodiscophyceae</taxon>
        <taxon>Chaetocerotophycidae</taxon>
        <taxon>Chaetocerotales</taxon>
        <taxon>Chaetocerotaceae</taxon>
        <taxon>Chaetoceros</taxon>
    </lineage>
</organism>
<protein>
    <recommendedName>
        <fullName evidence="4">RCC1-like domain-containing protein</fullName>
    </recommendedName>
</protein>
<dbReference type="PRINTS" id="PR00633">
    <property type="entry name" value="RCCNDNSATION"/>
</dbReference>
<dbReference type="Proteomes" id="UP001054902">
    <property type="component" value="Unassembled WGS sequence"/>
</dbReference>
<feature type="repeat" description="RCC1" evidence="2">
    <location>
        <begin position="586"/>
        <end position="670"/>
    </location>
</feature>
<evidence type="ECO:0000259" key="4">
    <source>
        <dbReference type="Pfam" id="PF25390"/>
    </source>
</evidence>
<dbReference type="SUPFAM" id="SSF50985">
    <property type="entry name" value="RCC1/BLIP-II"/>
    <property type="match status" value="1"/>
</dbReference>
<dbReference type="InterPro" id="IPR058923">
    <property type="entry name" value="RCC1-like_dom"/>
</dbReference>
<sequence length="709" mass="76314">MSSNNSNTVKSDVMSTSNTNTAKQQQQYHCIGFGSNYFHAFTDEAISIQDIFNSCNTVSSNANVEDVQVSNDQGGIEVTSSSSSQLDNNNNSSSGHDSHTSTTEQTDQEDTNMIKSLPSHAFVVPLSPTLHQQSLPKQEKKSFFQKVFRRKKKPKELFVNTTNATEQTKDTNADTEISNKSTLAIELPYGTTTPPASQIDIGLTHISYLQNEIYTTGTLHGNTYSIPQLLQPRIPLKCTKIACGRRHTLGLFEGKVVMSWGSGYFGQLGHGMDTIYTKDPLTVERLLPRFVGGEIVDVAAGGMQSAVIVSGDVSYQEWNSIKLNPKAGFETRVFRFGSNKFGQCAVEGGRCNVVAHPTPMVDVYHPETGRRITFVQVALGKLHSVGLTNAGEVYSWGSLATGRCGHGDGSLATTKSLMKSRNGVALPKRIETLKNVKIASISAGMAHTLALSGSGRVFSWGNNASGQLGLGHTMHLIAPRLVSDLEFANIARTAKGDVSEAAEVSSNSAGNNTSATDSSDHSNTAQESDEVMAKARSIHGALAPIHYPSSPQKKATQKATSSGAIAPKITSIHAAGSYSAAISSNGDIYTWGCGDANQLGHPPPPNDIEAAETVSAQRHLTKGIRTRDIKSFDSRLNVLLPRRVECLNTLGLKTESIATGDNYLIAVCSKTNESEDDDETYAMGKTLYEIELEKKEKGLDRIRVVRSSG</sequence>
<evidence type="ECO:0000256" key="3">
    <source>
        <dbReference type="SAM" id="MobiDB-lite"/>
    </source>
</evidence>
<feature type="region of interest" description="Disordered" evidence="3">
    <location>
        <begin position="498"/>
        <end position="531"/>
    </location>
</feature>
<feature type="repeat" description="RCC1" evidence="2">
    <location>
        <begin position="455"/>
        <end position="506"/>
    </location>
</feature>
<evidence type="ECO:0000256" key="2">
    <source>
        <dbReference type="PROSITE-ProRule" id="PRU00235"/>
    </source>
</evidence>
<dbReference type="AlphaFoldDB" id="A0AAD3H727"/>
<feature type="domain" description="RCC1-like" evidence="4">
    <location>
        <begin position="224"/>
        <end position="491"/>
    </location>
</feature>
<keyword evidence="6" id="KW-1185">Reference proteome</keyword>
<feature type="compositionally biased region" description="Low complexity" evidence="3">
    <location>
        <begin position="80"/>
        <end position="105"/>
    </location>
</feature>
<feature type="region of interest" description="Disordered" evidence="3">
    <location>
        <begin position="1"/>
        <end position="20"/>
    </location>
</feature>
<dbReference type="InterPro" id="IPR009091">
    <property type="entry name" value="RCC1/BLIP-II"/>
</dbReference>
<dbReference type="InterPro" id="IPR000408">
    <property type="entry name" value="Reg_chr_condens"/>
</dbReference>
<dbReference type="Pfam" id="PF25390">
    <property type="entry name" value="WD40_RLD"/>
    <property type="match status" value="1"/>
</dbReference>
<reference evidence="5 6" key="1">
    <citation type="journal article" date="2021" name="Sci. Rep.">
        <title>The genome of the diatom Chaetoceros tenuissimus carries an ancient integrated fragment of an extant virus.</title>
        <authorList>
            <person name="Hongo Y."/>
            <person name="Kimura K."/>
            <person name="Takaki Y."/>
            <person name="Yoshida Y."/>
            <person name="Baba S."/>
            <person name="Kobayashi G."/>
            <person name="Nagasaki K."/>
            <person name="Hano T."/>
            <person name="Tomaru Y."/>
        </authorList>
    </citation>
    <scope>NUCLEOTIDE SEQUENCE [LARGE SCALE GENOMIC DNA]</scope>
    <source>
        <strain evidence="5 6">NIES-3715</strain>
    </source>
</reference>
<gene>
    <name evidence="5" type="ORF">CTEN210_09127</name>
</gene>
<dbReference type="EMBL" id="BLLK01000045">
    <property type="protein sequence ID" value="GFH52651.1"/>
    <property type="molecule type" value="Genomic_DNA"/>
</dbReference>
<feature type="region of interest" description="Disordered" evidence="3">
    <location>
        <begin position="73"/>
        <end position="109"/>
    </location>
</feature>
<dbReference type="PANTHER" id="PTHR22870">
    <property type="entry name" value="REGULATOR OF CHROMOSOME CONDENSATION"/>
    <property type="match status" value="1"/>
</dbReference>
<proteinExistence type="predicted"/>
<feature type="repeat" description="RCC1" evidence="2">
    <location>
        <begin position="391"/>
        <end position="454"/>
    </location>
</feature>
<keyword evidence="1" id="KW-0677">Repeat</keyword>
<dbReference type="Gene3D" id="2.130.10.30">
    <property type="entry name" value="Regulator of chromosome condensation 1/beta-lactamase-inhibitor protein II"/>
    <property type="match status" value="2"/>
</dbReference>
<dbReference type="PROSITE" id="PS00626">
    <property type="entry name" value="RCC1_2"/>
    <property type="match status" value="1"/>
</dbReference>
<name>A0AAD3H727_9STRA</name>
<comment type="caution">
    <text evidence="5">The sequence shown here is derived from an EMBL/GenBank/DDBJ whole genome shotgun (WGS) entry which is preliminary data.</text>
</comment>